<dbReference type="PROSITE" id="PS51186">
    <property type="entry name" value="GNAT"/>
    <property type="match status" value="1"/>
</dbReference>
<feature type="domain" description="N-acetyltransferase" evidence="1">
    <location>
        <begin position="16"/>
        <end position="151"/>
    </location>
</feature>
<protein>
    <submittedName>
        <fullName evidence="2">GNAT family N-acetyltransferase</fullName>
    </submittedName>
</protein>
<organism evidence="2 3">
    <name type="scientific">Candidatus Minimicrobia naudis</name>
    <dbReference type="NCBI Taxonomy" id="2841263"/>
    <lineage>
        <taxon>Bacteria</taxon>
        <taxon>Candidatus Saccharimonadota</taxon>
        <taxon>Candidatus Saccharimonadota incertae sedis</taxon>
        <taxon>Candidatus Minimicrobia</taxon>
    </lineage>
</organism>
<evidence type="ECO:0000259" key="1">
    <source>
        <dbReference type="PROSITE" id="PS51186"/>
    </source>
</evidence>
<dbReference type="InterPro" id="IPR016181">
    <property type="entry name" value="Acyl_CoA_acyltransferase"/>
</dbReference>
<keyword evidence="3" id="KW-1185">Reference proteome</keyword>
<dbReference type="InterPro" id="IPR000182">
    <property type="entry name" value="GNAT_dom"/>
</dbReference>
<name>A0A8F1MBD9_9BACT</name>
<dbReference type="AlphaFoldDB" id="A0A8F1MBD9"/>
<accession>A0A8F1MBD9</accession>
<reference evidence="2" key="1">
    <citation type="submission" date="2021-06" db="EMBL/GenBank/DDBJ databases">
        <title>An adapted protocol for Saccharibacteria cultivation: two new species join this phylum of Candidate Phyla Radiations.</title>
        <authorList>
            <person name="Ibrahim A."/>
            <person name="Maatouk M."/>
            <person name="Zgheib R."/>
            <person name="Haddad G."/>
            <person name="Bou Khalil J."/>
            <person name="Raoult D."/>
            <person name="Bittar F."/>
        </authorList>
    </citation>
    <scope>NUCLEOTIDE SEQUENCE</scope>
    <source>
        <strain evidence="2">IHU1</strain>
    </source>
</reference>
<evidence type="ECO:0000313" key="3">
    <source>
        <dbReference type="Proteomes" id="UP000679129"/>
    </source>
</evidence>
<dbReference type="Gene3D" id="3.40.630.30">
    <property type="match status" value="1"/>
</dbReference>
<dbReference type="SUPFAM" id="SSF55729">
    <property type="entry name" value="Acyl-CoA N-acyltransferases (Nat)"/>
    <property type="match status" value="1"/>
</dbReference>
<dbReference type="GO" id="GO:0016747">
    <property type="term" value="F:acyltransferase activity, transferring groups other than amino-acyl groups"/>
    <property type="evidence" value="ECO:0007669"/>
    <property type="project" value="InterPro"/>
</dbReference>
<dbReference type="Pfam" id="PF13508">
    <property type="entry name" value="Acetyltransf_7"/>
    <property type="match status" value="1"/>
</dbReference>
<dbReference type="EMBL" id="CP076460">
    <property type="protein sequence ID" value="QWQ31944.1"/>
    <property type="molecule type" value="Genomic_DNA"/>
</dbReference>
<gene>
    <name evidence="2" type="ORF">KOY48_03450</name>
</gene>
<dbReference type="Proteomes" id="UP000679129">
    <property type="component" value="Chromosome"/>
</dbReference>
<sequence length="151" mass="16724">MNPEVYLTKLSVNDDIALDRAAVAHLESVLGCEFTDGAKKELTEYVEGMNNYYGSDVFAIDIPGKELSSGLVTVCFDGDEITIEDLFVREVVRKRGIGRAAIEALASEYPDARVIELYSLQSAEGFYQKIGFECVAPATNKCLSLWRKELN</sequence>
<evidence type="ECO:0000313" key="2">
    <source>
        <dbReference type="EMBL" id="QWQ31944.1"/>
    </source>
</evidence>
<dbReference type="KEGG" id="mnd:KOY48_03450"/>
<proteinExistence type="predicted"/>